<feature type="compositionally biased region" description="Acidic residues" evidence="1">
    <location>
        <begin position="62"/>
        <end position="74"/>
    </location>
</feature>
<dbReference type="GO" id="GO:0005634">
    <property type="term" value="C:nucleus"/>
    <property type="evidence" value="ECO:0007669"/>
    <property type="project" value="TreeGrafter"/>
</dbReference>
<feature type="region of interest" description="Disordered" evidence="1">
    <location>
        <begin position="628"/>
        <end position="680"/>
    </location>
</feature>
<dbReference type="GO" id="GO:0003714">
    <property type="term" value="F:transcription corepressor activity"/>
    <property type="evidence" value="ECO:0007669"/>
    <property type="project" value="TreeGrafter"/>
</dbReference>
<gene>
    <name evidence="3" type="primary">LOC103048058</name>
</gene>
<dbReference type="InterPro" id="IPR026302">
    <property type="entry name" value="NEDD4-bd_p2"/>
</dbReference>
<dbReference type="Proteomes" id="UP000695026">
    <property type="component" value="Unplaced"/>
</dbReference>
<dbReference type="OMA" id="MELCQDV"/>
<feature type="region of interest" description="Disordered" evidence="1">
    <location>
        <begin position="1212"/>
        <end position="1256"/>
    </location>
</feature>
<dbReference type="InterPro" id="IPR027417">
    <property type="entry name" value="P-loop_NTPase"/>
</dbReference>
<dbReference type="Gene3D" id="3.40.50.300">
    <property type="entry name" value="P-loop containing nucleotide triphosphate hydrolases"/>
    <property type="match status" value="1"/>
</dbReference>
<dbReference type="OrthoDB" id="3231855at2759"/>
<accession>A0A9F5IAM9</accession>
<protein>
    <submittedName>
        <fullName evidence="3">Uncharacterized protein LOC103048058 isoform X2</fullName>
    </submittedName>
</protein>
<dbReference type="PANTHER" id="PTHR13308">
    <property type="entry name" value="NEDD4-BINDING PROTEIN 2-LIKE 1"/>
    <property type="match status" value="1"/>
</dbReference>
<name>A0A9F5IAM9_PYTBI</name>
<dbReference type="Pfam" id="PF13671">
    <property type="entry name" value="AAA_33"/>
    <property type="match status" value="1"/>
</dbReference>
<dbReference type="RefSeq" id="XP_025019374.1">
    <property type="nucleotide sequence ID" value="XM_025163606.1"/>
</dbReference>
<feature type="compositionally biased region" description="Basic residues" evidence="1">
    <location>
        <begin position="628"/>
        <end position="643"/>
    </location>
</feature>
<keyword evidence="2" id="KW-1185">Reference proteome</keyword>
<dbReference type="SUPFAM" id="SSF52540">
    <property type="entry name" value="P-loop containing nucleoside triphosphate hydrolases"/>
    <property type="match status" value="1"/>
</dbReference>
<reference evidence="3" key="1">
    <citation type="submission" date="2025-08" db="UniProtKB">
        <authorList>
            <consortium name="RefSeq"/>
        </authorList>
    </citation>
    <scope>IDENTIFICATION</scope>
    <source>
        <tissue evidence="3">Liver</tissue>
    </source>
</reference>
<dbReference type="GeneID" id="103048058"/>
<dbReference type="PANTHER" id="PTHR13308:SF23">
    <property type="entry name" value="NEDD4-BINDING PROTEIN 2-LIKE 2"/>
    <property type="match status" value="1"/>
</dbReference>
<feature type="region of interest" description="Disordered" evidence="1">
    <location>
        <begin position="771"/>
        <end position="805"/>
    </location>
</feature>
<sequence>MLHAVYKPRYFENQDASVAEPSSKKMKSTEEPYGKSYDGLQRLHEEIHIKKTHSGFIPLSLSDDDDEEEKEEEEKERGKNAQMLNQFNQAPPDKTPSSTESSGLVNKAEITENEYFSVTNNSNVAHNGDKNNFIREHKNKGETELYSTSKAFIGPIYKSEGDREHNQKKKYIESNCPKGSNTIIGRNSEKEIVQAISCDMPKIEDELSQFYREIDQLESKESCLDIHLQGTEANSPHQPLDCSKSNQVIYISSQEWPHKTLLKSNEGQCFYNESSGYRADKEQYMCNAPSGHRTGMRQSCDHGRDVWAAEQPYNKQEDSRFWNDSVPQFRHSWQQTHPFIIPYNPPPQFTAHFNFQDSNSFSFSKTTFGYVNVELKKKINMTSSACDQSNAYSNHSNIHSMHTIRNECSIPDGHIVNGFCEIQANWKDRKVHHFEESNNVPQQHPKDKLYEFKKQLLILRGLPGSGKTTLSHILLGQSCNGIVFSTDDYFHQINGCWAYNVSQLSAAHEWNQNRAKEAMDLGRSPIIIDNTNTQAWEMKPYVKAALEKGYDVEFHEPDTWWKFNPEELEKRNKHGVSREKIVQMLERYEYQISIPIVMNSVLPFHKTSQRPYTQRRQRELVVKKKRRLHKMKQRKKQKKNRKMKNADITSVDIKSDGHLIPNDGDLLQNGQENSEGNGESELMTSHLNEAEADIENGSVNYNYLQLCELQQNGFLVSGVVNPVSLEKSLKADVTEDTSPSISLNENIADQLPSCHLSNRIKSISFVENDSNNLDYNNQNSSQQSDQNDAGKNTVLTDKENKNTSAEDTYDLVQESQMLSSEEETILAHPHGTSKRNEINNWAFFSFDLANEQFQTKIDKSESCLTWREDGSKIMFEQRPKKIKRPKKMFSDATTEITDYNSNEELVKESSGILLHENNDTTNCPLSLLMEGNSKICDNVGEFAREGGKKASFTSDECILALPKKKKKYKRIFKLAPNFDLPRQIPLKKNQKVLNDIDTETEKEDISNEEIGEKNKQYCECLTSNYNVVPESSHFDVERLLHNGSNQLAEESVNLSTKESDIPIHVCASASCKASLPSEQEFFEFDETIEIKTKKKISPVVSTTQPDILHSVHLITGYLTNTMAENFENIEQINESEQTVYSQIKDVQDSSCAKSSNLDLPLSLGFVLQLVELFGFPGVPLDTLLPDDYVVPLDWATSKEIYLQWKTSVEKKQENNPLKENSLLAGAAALQGSNKDAQERKPSEINPEMPLEEPSLL</sequence>
<feature type="compositionally biased region" description="Low complexity" evidence="1">
    <location>
        <begin position="771"/>
        <end position="787"/>
    </location>
</feature>
<feature type="region of interest" description="Disordered" evidence="1">
    <location>
        <begin position="51"/>
        <end position="101"/>
    </location>
</feature>
<dbReference type="GO" id="GO:0000122">
    <property type="term" value="P:negative regulation of transcription by RNA polymerase II"/>
    <property type="evidence" value="ECO:0007669"/>
    <property type="project" value="TreeGrafter"/>
</dbReference>
<proteinExistence type="predicted"/>
<dbReference type="AlphaFoldDB" id="A0A9F5IAM9"/>
<evidence type="ECO:0000256" key="1">
    <source>
        <dbReference type="SAM" id="MobiDB-lite"/>
    </source>
</evidence>
<feature type="compositionally biased region" description="Polar residues" evidence="1">
    <location>
        <begin position="82"/>
        <end position="101"/>
    </location>
</feature>
<organism evidence="2 3">
    <name type="scientific">Python bivittatus</name>
    <name type="common">Burmese python</name>
    <name type="synonym">Python molurus bivittatus</name>
    <dbReference type="NCBI Taxonomy" id="176946"/>
    <lineage>
        <taxon>Eukaryota</taxon>
        <taxon>Metazoa</taxon>
        <taxon>Chordata</taxon>
        <taxon>Craniata</taxon>
        <taxon>Vertebrata</taxon>
        <taxon>Euteleostomi</taxon>
        <taxon>Lepidosauria</taxon>
        <taxon>Squamata</taxon>
        <taxon>Bifurcata</taxon>
        <taxon>Unidentata</taxon>
        <taxon>Episquamata</taxon>
        <taxon>Toxicofera</taxon>
        <taxon>Serpentes</taxon>
        <taxon>Henophidia</taxon>
        <taxon>Pythonidae</taxon>
        <taxon>Python</taxon>
    </lineage>
</organism>
<feature type="compositionally biased region" description="Low complexity" evidence="1">
    <location>
        <begin position="668"/>
        <end position="680"/>
    </location>
</feature>
<evidence type="ECO:0000313" key="2">
    <source>
        <dbReference type="Proteomes" id="UP000695026"/>
    </source>
</evidence>
<evidence type="ECO:0000313" key="3">
    <source>
        <dbReference type="RefSeq" id="XP_025019374.1"/>
    </source>
</evidence>
<feature type="region of interest" description="Disordered" evidence="1">
    <location>
        <begin position="1"/>
        <end position="39"/>
    </location>
</feature>